<dbReference type="AlphaFoldDB" id="A0A6J4KNB8"/>
<feature type="compositionally biased region" description="Basic and acidic residues" evidence="1">
    <location>
        <begin position="244"/>
        <end position="263"/>
    </location>
</feature>
<feature type="compositionally biased region" description="Low complexity" evidence="1">
    <location>
        <begin position="131"/>
        <end position="154"/>
    </location>
</feature>
<feature type="non-terminal residue" evidence="2">
    <location>
        <position position="360"/>
    </location>
</feature>
<proteinExistence type="predicted"/>
<feature type="compositionally biased region" description="Low complexity" evidence="1">
    <location>
        <begin position="337"/>
        <end position="354"/>
    </location>
</feature>
<feature type="non-terminal residue" evidence="2">
    <location>
        <position position="1"/>
    </location>
</feature>
<accession>A0A6J4KNB8</accession>
<sequence length="360" mass="37846">DPRRRVPPAGAAGPVPGRPRRPGARARRHPGRAAPGRGEPCRPDSAGGGPGSASTAGHRRRHRLPGPGRGGRRAGQERAGARGVVSAGLRLRRAGDRDQPGAARQRPAAAVPAPRAPGDRQPDGLQQPGCGRPRLQAGRGRGGPRQPCRGRPAGHLPGQEQGHPAGGGDRGLPGVVPPAGRLRRLRGRQRLQPEHAGAPLAAGRRRAPGAGRHAGRRGRPPRSRPARPRPGQAGPRPERRRPRAAAERLHRGRRRWADRDQHHPGPGRRGWSPARRRGRGAVRLAVGGTGAAGGRLPDRADGAAGDRRRRHHDPGGRPGDAGRRCRPAPALQRLHLPRSGPGRRAEPAAPGGPAQQLEGM</sequence>
<feature type="compositionally biased region" description="Basic residues" evidence="1">
    <location>
        <begin position="203"/>
        <end position="227"/>
    </location>
</feature>
<organism evidence="2">
    <name type="scientific">uncultured Friedmanniella sp</name>
    <dbReference type="NCBI Taxonomy" id="335381"/>
    <lineage>
        <taxon>Bacteria</taxon>
        <taxon>Bacillati</taxon>
        <taxon>Actinomycetota</taxon>
        <taxon>Actinomycetes</taxon>
        <taxon>Propionibacteriales</taxon>
        <taxon>Nocardioidaceae</taxon>
        <taxon>Friedmanniella</taxon>
        <taxon>environmental samples</taxon>
    </lineage>
</organism>
<dbReference type="EC" id="1.3.5.2" evidence="2"/>
<evidence type="ECO:0000313" key="2">
    <source>
        <dbReference type="EMBL" id="CAA9310602.1"/>
    </source>
</evidence>
<feature type="compositionally biased region" description="Basic and acidic residues" evidence="1">
    <location>
        <begin position="296"/>
        <end position="306"/>
    </location>
</feature>
<feature type="compositionally biased region" description="Basic residues" evidence="1">
    <location>
        <begin position="18"/>
        <end position="31"/>
    </location>
</feature>
<name>A0A6J4KNB8_9ACTN</name>
<protein>
    <submittedName>
        <fullName evidence="2">Dihydroorotate dehydrogenase (Quinone)</fullName>
        <ecNumber evidence="2">1.3.5.2</ecNumber>
    </submittedName>
</protein>
<dbReference type="EMBL" id="CADCTT010000230">
    <property type="protein sequence ID" value="CAA9310602.1"/>
    <property type="molecule type" value="Genomic_DNA"/>
</dbReference>
<keyword evidence="2" id="KW-0560">Oxidoreductase</keyword>
<reference evidence="2" key="1">
    <citation type="submission" date="2020-02" db="EMBL/GenBank/DDBJ databases">
        <authorList>
            <person name="Meier V. D."/>
        </authorList>
    </citation>
    <scope>NUCLEOTIDE SEQUENCE</scope>
    <source>
        <strain evidence="2">AVDCRST_MAG61</strain>
    </source>
</reference>
<evidence type="ECO:0000256" key="1">
    <source>
        <dbReference type="SAM" id="MobiDB-lite"/>
    </source>
</evidence>
<gene>
    <name evidence="2" type="ORF">AVDCRST_MAG61-1693</name>
</gene>
<feature type="region of interest" description="Disordered" evidence="1">
    <location>
        <begin position="1"/>
        <end position="360"/>
    </location>
</feature>
<dbReference type="GO" id="GO:0106430">
    <property type="term" value="F:dihydroorotate dehydrogenase (quinone) activity"/>
    <property type="evidence" value="ECO:0007669"/>
    <property type="project" value="UniProtKB-EC"/>
</dbReference>
<feature type="compositionally biased region" description="Low complexity" evidence="1">
    <location>
        <begin position="100"/>
        <end position="113"/>
    </location>
</feature>